<evidence type="ECO:0000256" key="10">
    <source>
        <dbReference type="ARBA" id="ARBA00023134"/>
    </source>
</evidence>
<comment type="caution">
    <text evidence="15">The sequence shown here is derived from an EMBL/GenBank/DDBJ whole genome shotgun (WGS) entry which is preliminary data.</text>
</comment>
<evidence type="ECO:0000256" key="4">
    <source>
        <dbReference type="ARBA" id="ARBA00022485"/>
    </source>
</evidence>
<evidence type="ECO:0000256" key="1">
    <source>
        <dbReference type="ARBA" id="ARBA00001966"/>
    </source>
</evidence>
<dbReference type="SUPFAM" id="SSF102114">
    <property type="entry name" value="Radical SAM enzymes"/>
    <property type="match status" value="1"/>
</dbReference>
<dbReference type="InterPro" id="IPR006638">
    <property type="entry name" value="Elp3/MiaA/NifB-like_rSAM"/>
</dbReference>
<dbReference type="InterPro" id="IPR050105">
    <property type="entry name" value="MoCo_biosynth_MoaA/MoaC"/>
</dbReference>
<evidence type="ECO:0000256" key="5">
    <source>
        <dbReference type="ARBA" id="ARBA00022691"/>
    </source>
</evidence>
<evidence type="ECO:0000256" key="9">
    <source>
        <dbReference type="ARBA" id="ARBA00023014"/>
    </source>
</evidence>
<evidence type="ECO:0000256" key="13">
    <source>
        <dbReference type="ARBA" id="ARBA00048697"/>
    </source>
</evidence>
<keyword evidence="11" id="KW-0501">Molybdenum cofactor biosynthesis</keyword>
<dbReference type="Proteomes" id="UP001174909">
    <property type="component" value="Unassembled WGS sequence"/>
</dbReference>
<dbReference type="GO" id="GO:0061799">
    <property type="term" value="F:cyclic pyranopterin monophosphate synthase activity"/>
    <property type="evidence" value="ECO:0007669"/>
    <property type="project" value="TreeGrafter"/>
</dbReference>
<organism evidence="15 16">
    <name type="scientific">Geodia barretti</name>
    <name type="common">Barrett's horny sponge</name>
    <dbReference type="NCBI Taxonomy" id="519541"/>
    <lineage>
        <taxon>Eukaryota</taxon>
        <taxon>Metazoa</taxon>
        <taxon>Porifera</taxon>
        <taxon>Demospongiae</taxon>
        <taxon>Heteroscleromorpha</taxon>
        <taxon>Tetractinellida</taxon>
        <taxon>Astrophorina</taxon>
        <taxon>Geodiidae</taxon>
        <taxon>Geodia</taxon>
    </lineage>
</organism>
<evidence type="ECO:0000259" key="14">
    <source>
        <dbReference type="PROSITE" id="PS51918"/>
    </source>
</evidence>
<dbReference type="InterPro" id="IPR058240">
    <property type="entry name" value="rSAM_sf"/>
</dbReference>
<dbReference type="PROSITE" id="PS01305">
    <property type="entry name" value="MOAA_NIFB_PQQE"/>
    <property type="match status" value="1"/>
</dbReference>
<keyword evidence="10" id="KW-0342">GTP-binding</keyword>
<evidence type="ECO:0000256" key="7">
    <source>
        <dbReference type="ARBA" id="ARBA00022741"/>
    </source>
</evidence>
<dbReference type="AlphaFoldDB" id="A0AA35QV09"/>
<dbReference type="InterPro" id="IPR007197">
    <property type="entry name" value="rSAM"/>
</dbReference>
<comment type="cofactor">
    <cofactor evidence="1">
        <name>[4Fe-4S] cluster</name>
        <dbReference type="ChEBI" id="CHEBI:49883"/>
    </cofactor>
</comment>
<comment type="pathway">
    <text evidence="2">Cofactor biosynthesis; molybdopterin biosynthesis.</text>
</comment>
<keyword evidence="5" id="KW-0949">S-adenosyl-L-methionine</keyword>
<evidence type="ECO:0000256" key="2">
    <source>
        <dbReference type="ARBA" id="ARBA00005046"/>
    </source>
</evidence>
<gene>
    <name evidence="15" type="ORF">GBAR_LOCUS1211</name>
</gene>
<keyword evidence="9" id="KW-0411">Iron-sulfur</keyword>
<evidence type="ECO:0000313" key="16">
    <source>
        <dbReference type="Proteomes" id="UP001174909"/>
    </source>
</evidence>
<dbReference type="PROSITE" id="PS51918">
    <property type="entry name" value="RADICAL_SAM"/>
    <property type="match status" value="1"/>
</dbReference>
<dbReference type="EMBL" id="CASHTH010000178">
    <property type="protein sequence ID" value="CAI7993193.1"/>
    <property type="molecule type" value="Genomic_DNA"/>
</dbReference>
<keyword evidence="7" id="KW-0547">Nucleotide-binding</keyword>
<keyword evidence="12" id="KW-0456">Lyase</keyword>
<dbReference type="NCBIfam" id="TIGR02666">
    <property type="entry name" value="moaA"/>
    <property type="match status" value="1"/>
</dbReference>
<dbReference type="InterPro" id="IPR040064">
    <property type="entry name" value="MoaA-like"/>
</dbReference>
<dbReference type="Gene3D" id="3.20.20.70">
    <property type="entry name" value="Aldolase class I"/>
    <property type="match status" value="1"/>
</dbReference>
<proteinExistence type="inferred from homology"/>
<keyword evidence="6" id="KW-0479">Metal-binding</keyword>
<dbReference type="CDD" id="cd21117">
    <property type="entry name" value="Twitch_MoaA"/>
    <property type="match status" value="1"/>
</dbReference>
<accession>A0AA35QV09</accession>
<evidence type="ECO:0000256" key="12">
    <source>
        <dbReference type="ARBA" id="ARBA00023239"/>
    </source>
</evidence>
<keyword evidence="4" id="KW-0004">4Fe-4S</keyword>
<dbReference type="GO" id="GO:0006777">
    <property type="term" value="P:Mo-molybdopterin cofactor biosynthetic process"/>
    <property type="evidence" value="ECO:0007669"/>
    <property type="project" value="UniProtKB-KW"/>
</dbReference>
<dbReference type="InterPro" id="IPR000385">
    <property type="entry name" value="MoaA_NifB_PqqE_Fe-S-bd_CS"/>
</dbReference>
<reference evidence="15" key="1">
    <citation type="submission" date="2023-03" db="EMBL/GenBank/DDBJ databases">
        <authorList>
            <person name="Steffen K."/>
            <person name="Cardenas P."/>
        </authorList>
    </citation>
    <scope>NUCLEOTIDE SEQUENCE</scope>
</reference>
<dbReference type="PANTHER" id="PTHR22960">
    <property type="entry name" value="MOLYBDOPTERIN COFACTOR SYNTHESIS PROTEIN A"/>
    <property type="match status" value="1"/>
</dbReference>
<dbReference type="EC" id="4.1.99.22" evidence="3"/>
<dbReference type="PANTHER" id="PTHR22960:SF0">
    <property type="entry name" value="MOLYBDENUM COFACTOR BIOSYNTHESIS PROTEIN 1"/>
    <property type="match status" value="1"/>
</dbReference>
<evidence type="ECO:0000313" key="15">
    <source>
        <dbReference type="EMBL" id="CAI7993193.1"/>
    </source>
</evidence>
<dbReference type="Pfam" id="PF04055">
    <property type="entry name" value="Radical_SAM"/>
    <property type="match status" value="1"/>
</dbReference>
<dbReference type="SFLD" id="SFLDG01067">
    <property type="entry name" value="SPASM/twitch_domain_containing"/>
    <property type="match status" value="1"/>
</dbReference>
<dbReference type="InterPro" id="IPR013785">
    <property type="entry name" value="Aldolase_TIM"/>
</dbReference>
<sequence>MTTTDTQAIAVLDKFRRPLRDLRISVTDRCNFRCTYCMPAEIFGERYEFLQRADLLSFEEIARLTRIFVGLGVVKVRLTGGEPLVRSEIEKLIVMLADVEGIGDLTMTTNAYLLPQKAGTLRNAGLPRLTVSLDTLDDAIFREMNGRGFGVGRVLEGIRAAEEVGFHPIKVNAVVQRGVNDHTIVELARYFRERGHIMRFIEYMDVGNLNGWRLDDVVPAEEIVARIDAEMPLEPAESNYRGEVANRYRYKDGSGEIGVIASVTQPFCGDCTRLRLSPEGMLFTCLFGVNGTDLRTPMRDGASDSELTEVIRGTWSVRTDRYSEERSSMTDELRARRKKVEMYHIGG</sequence>
<dbReference type="CDD" id="cd01335">
    <property type="entry name" value="Radical_SAM"/>
    <property type="match status" value="1"/>
</dbReference>
<evidence type="ECO:0000256" key="6">
    <source>
        <dbReference type="ARBA" id="ARBA00022723"/>
    </source>
</evidence>
<evidence type="ECO:0000256" key="11">
    <source>
        <dbReference type="ARBA" id="ARBA00023150"/>
    </source>
</evidence>
<dbReference type="GO" id="GO:0051539">
    <property type="term" value="F:4 iron, 4 sulfur cluster binding"/>
    <property type="evidence" value="ECO:0007669"/>
    <property type="project" value="UniProtKB-KW"/>
</dbReference>
<dbReference type="GO" id="GO:0046872">
    <property type="term" value="F:metal ion binding"/>
    <property type="evidence" value="ECO:0007669"/>
    <property type="project" value="UniProtKB-KW"/>
</dbReference>
<dbReference type="Pfam" id="PF06463">
    <property type="entry name" value="Mob_synth_C"/>
    <property type="match status" value="1"/>
</dbReference>
<keyword evidence="8" id="KW-0408">Iron</keyword>
<dbReference type="GO" id="GO:0061798">
    <property type="term" value="F:GTP 3',8'-cyclase activity"/>
    <property type="evidence" value="ECO:0007669"/>
    <property type="project" value="UniProtKB-EC"/>
</dbReference>
<name>A0AA35QV09_GEOBA</name>
<evidence type="ECO:0000256" key="8">
    <source>
        <dbReference type="ARBA" id="ARBA00023004"/>
    </source>
</evidence>
<protein>
    <recommendedName>
        <fullName evidence="3">GTP 3',8-cyclase</fullName>
        <ecNumber evidence="3">4.1.99.22</ecNumber>
    </recommendedName>
</protein>
<dbReference type="SFLD" id="SFLDS00029">
    <property type="entry name" value="Radical_SAM"/>
    <property type="match status" value="1"/>
</dbReference>
<dbReference type="InterPro" id="IPR010505">
    <property type="entry name" value="MoaA_twitch"/>
</dbReference>
<feature type="domain" description="Radical SAM core" evidence="14">
    <location>
        <begin position="14"/>
        <end position="243"/>
    </location>
</feature>
<dbReference type="SMART" id="SM00729">
    <property type="entry name" value="Elp3"/>
    <property type="match status" value="1"/>
</dbReference>
<dbReference type="InterPro" id="IPR013483">
    <property type="entry name" value="MoaA"/>
</dbReference>
<evidence type="ECO:0000256" key="3">
    <source>
        <dbReference type="ARBA" id="ARBA00012167"/>
    </source>
</evidence>
<dbReference type="SFLD" id="SFLDG01386">
    <property type="entry name" value="main_SPASM_domain-containing"/>
    <property type="match status" value="1"/>
</dbReference>
<dbReference type="GO" id="GO:0005525">
    <property type="term" value="F:GTP binding"/>
    <property type="evidence" value="ECO:0007669"/>
    <property type="project" value="UniProtKB-KW"/>
</dbReference>
<keyword evidence="16" id="KW-1185">Reference proteome</keyword>
<comment type="catalytic activity">
    <reaction evidence="13">
        <text>GTP + AH2 + S-adenosyl-L-methionine = (8S)-3',8-cyclo-7,8-dihydroguanosine 5'-triphosphate + 5'-deoxyadenosine + L-methionine + A + H(+)</text>
        <dbReference type="Rhea" id="RHEA:49576"/>
        <dbReference type="ChEBI" id="CHEBI:13193"/>
        <dbReference type="ChEBI" id="CHEBI:15378"/>
        <dbReference type="ChEBI" id="CHEBI:17319"/>
        <dbReference type="ChEBI" id="CHEBI:17499"/>
        <dbReference type="ChEBI" id="CHEBI:37565"/>
        <dbReference type="ChEBI" id="CHEBI:57844"/>
        <dbReference type="ChEBI" id="CHEBI:59789"/>
        <dbReference type="ChEBI" id="CHEBI:131766"/>
        <dbReference type="EC" id="4.1.99.22"/>
    </reaction>
</comment>
<dbReference type="HAMAP" id="MF_01225_B">
    <property type="entry name" value="MoaA_B"/>
    <property type="match status" value="1"/>
</dbReference>
<dbReference type="SFLD" id="SFLDG01383">
    <property type="entry name" value="cyclic_pyranopterin_phosphate"/>
    <property type="match status" value="1"/>
</dbReference>